<accession>A0A4Y3N727</accession>
<dbReference type="EMBL" id="BJMD01000001">
    <property type="protein sequence ID" value="GEB17342.1"/>
    <property type="molecule type" value="Genomic_DNA"/>
</dbReference>
<evidence type="ECO:0000313" key="1">
    <source>
        <dbReference type="EMBL" id="GEB17342.1"/>
    </source>
</evidence>
<dbReference type="PANTHER" id="PTHR10443">
    <property type="entry name" value="MICROSOMAL DIPEPTIDASE"/>
    <property type="match status" value="1"/>
</dbReference>
<proteinExistence type="predicted"/>
<organism evidence="1 2">
    <name type="scientific">Paenarthrobacter aurescens</name>
    <name type="common">Arthrobacter aurescens</name>
    <dbReference type="NCBI Taxonomy" id="43663"/>
    <lineage>
        <taxon>Bacteria</taxon>
        <taxon>Bacillati</taxon>
        <taxon>Actinomycetota</taxon>
        <taxon>Actinomycetes</taxon>
        <taxon>Micrococcales</taxon>
        <taxon>Micrococcaceae</taxon>
        <taxon>Paenarthrobacter</taxon>
    </lineage>
</organism>
<dbReference type="GO" id="GO:0070573">
    <property type="term" value="F:metallodipeptidase activity"/>
    <property type="evidence" value="ECO:0007669"/>
    <property type="project" value="InterPro"/>
</dbReference>
<dbReference type="AlphaFoldDB" id="A0A4Y3N727"/>
<sequence length="326" mass="35209">MKTPDTLYVDGMESGNFTSETLRTIRSGDVDCITVTCGFWDDAVESLDSIARWREFIEENSDVVGIARNTDDIRRLRAENRTAVLLGFQNTSSLQGRIRFVRLFAELGVRIFQLTYNNQNDVGSSCYEPGDAGLTRFGYEVVGELNKNGILVDLSHVGERTCKDAIAASSKPVAITHANAASLYSHPRNVSDSTIKELSARGGVIGCALYPNLAGPEYSASLDAWCDMVLKTADIAGIDHVGIGSDLGGSTTDADLAWMRQGRWTLLENYGAASAVSPGDDDPQWFTSMESFAGIADGLAGRGLNTSEVSAVMGGNWMRLYSEVMA</sequence>
<reference evidence="1 2" key="1">
    <citation type="submission" date="2019-06" db="EMBL/GenBank/DDBJ databases">
        <title>Whole genome shotgun sequence of Paenarthrobacter aurescens NBRC 12136.</title>
        <authorList>
            <person name="Hosoyama A."/>
            <person name="Uohara A."/>
            <person name="Ohji S."/>
            <person name="Ichikawa N."/>
        </authorList>
    </citation>
    <scope>NUCLEOTIDE SEQUENCE [LARGE SCALE GENOMIC DNA]</scope>
    <source>
        <strain evidence="1 2">NBRC 12136</strain>
    </source>
</reference>
<dbReference type="Pfam" id="PF01244">
    <property type="entry name" value="Peptidase_M19"/>
    <property type="match status" value="1"/>
</dbReference>
<gene>
    <name evidence="1" type="ORF">AAU01_00970</name>
</gene>
<name>A0A4Y3N727_PAEAU</name>
<dbReference type="GeneID" id="97302438"/>
<protein>
    <submittedName>
        <fullName evidence="1">Dipeptidase</fullName>
    </submittedName>
</protein>
<dbReference type="GO" id="GO:0006508">
    <property type="term" value="P:proteolysis"/>
    <property type="evidence" value="ECO:0007669"/>
    <property type="project" value="InterPro"/>
</dbReference>
<dbReference type="PANTHER" id="PTHR10443:SF12">
    <property type="entry name" value="DIPEPTIDASE"/>
    <property type="match status" value="1"/>
</dbReference>
<dbReference type="PROSITE" id="PS51365">
    <property type="entry name" value="RENAL_DIPEPTIDASE_2"/>
    <property type="match status" value="1"/>
</dbReference>
<keyword evidence="2" id="KW-1185">Reference proteome</keyword>
<dbReference type="SUPFAM" id="SSF51556">
    <property type="entry name" value="Metallo-dependent hydrolases"/>
    <property type="match status" value="1"/>
</dbReference>
<dbReference type="RefSeq" id="WP_141280647.1">
    <property type="nucleotide sequence ID" value="NZ_BAAAWK010000001.1"/>
</dbReference>
<dbReference type="Proteomes" id="UP000317715">
    <property type="component" value="Unassembled WGS sequence"/>
</dbReference>
<evidence type="ECO:0000313" key="2">
    <source>
        <dbReference type="Proteomes" id="UP000317715"/>
    </source>
</evidence>
<dbReference type="Gene3D" id="3.20.20.140">
    <property type="entry name" value="Metal-dependent hydrolases"/>
    <property type="match status" value="1"/>
</dbReference>
<dbReference type="OrthoDB" id="9804920at2"/>
<dbReference type="InterPro" id="IPR008257">
    <property type="entry name" value="Pept_M19"/>
</dbReference>
<dbReference type="InterPro" id="IPR032466">
    <property type="entry name" value="Metal_Hydrolase"/>
</dbReference>
<comment type="caution">
    <text evidence="1">The sequence shown here is derived from an EMBL/GenBank/DDBJ whole genome shotgun (WGS) entry which is preliminary data.</text>
</comment>